<accession>A0A5E4LRC4</accession>
<comment type="caution">
    <text evidence="1">The sequence shown here is derived from an EMBL/GenBank/DDBJ whole genome shotgun (WGS) entry which is preliminary data.</text>
</comment>
<dbReference type="EMBL" id="CABMJJ010000009">
    <property type="protein sequence ID" value="VVC04500.1"/>
    <property type="molecule type" value="Genomic_DNA"/>
</dbReference>
<sequence>MNFGFLHLGTDGDRYKEVIIKYLPQKWQIYAFGPGISKKSLNIVGEQDNVTTIDMYANPIFQRRLTETEIAGIEQWLGFPFTLLLDFCIATLNPLKKTGLLSKREIIAKYVIATREFLTNNSIELVSVDLNCSLVDTVFVYTAKRLGLTFATPMSGRVENTVAIYDENYHPVELRENSRAPLDIANNPPRKVLPYFSEGVVVKEDFILIAFIKKFLRYTKKYNNLRNEEKLRFRDPLTLSYDVGIGYVRKILVRFILDKPNKGDRYFLFPLHWTLDSQILWREYGLDQFELIEKIAQCLPSGVLLYVRPHPHLMCEDLSIRKLLELKKLPNVKLTSPKLGIFETMKNSLGIITINSTAGFEAIMHDFPVITFGHDFYAIENVSIIVRDIQKLPYIFMNIITDKQYGVSSVKRKEFIQKYLSKMIKIDGRFVPSGLELSDNDGKYIAKMFVDAHQDKK</sequence>
<dbReference type="GO" id="GO:0015774">
    <property type="term" value="P:polysaccharide transport"/>
    <property type="evidence" value="ECO:0007669"/>
    <property type="project" value="InterPro"/>
</dbReference>
<dbReference type="Proteomes" id="UP000789941">
    <property type="component" value="Unassembled WGS sequence"/>
</dbReference>
<proteinExistence type="predicted"/>
<dbReference type="GO" id="GO:0000271">
    <property type="term" value="P:polysaccharide biosynthetic process"/>
    <property type="evidence" value="ECO:0007669"/>
    <property type="project" value="InterPro"/>
</dbReference>
<protein>
    <submittedName>
        <fullName evidence="1">Capsule polysaccharide biosynthesis protein</fullName>
    </submittedName>
</protein>
<evidence type="ECO:0000313" key="1">
    <source>
        <dbReference type="EMBL" id="VVC04500.1"/>
    </source>
</evidence>
<reference evidence="1 2" key="1">
    <citation type="submission" date="2019-08" db="EMBL/GenBank/DDBJ databases">
        <authorList>
            <person name="Vazquez-Campos X."/>
        </authorList>
    </citation>
    <scope>NUCLEOTIDE SEQUENCE [LARGE SCALE GENOMIC DNA]</scope>
    <source>
        <strain evidence="1">LFW-283_2</strain>
    </source>
</reference>
<organism evidence="1 2">
    <name type="scientific">Candidatus Bilamarchaeum dharawalense</name>
    <dbReference type="NCBI Taxonomy" id="2885759"/>
    <lineage>
        <taxon>Archaea</taxon>
        <taxon>Candidatus Micrarchaeota</taxon>
        <taxon>Candidatus Micrarchaeia</taxon>
        <taxon>Candidatus Anstonellales</taxon>
        <taxon>Candidatus Bilamarchaeaceae</taxon>
        <taxon>Candidatus Bilamarchaeum</taxon>
    </lineage>
</organism>
<dbReference type="InterPro" id="IPR043148">
    <property type="entry name" value="TagF_C"/>
</dbReference>
<dbReference type="InterPro" id="IPR007833">
    <property type="entry name" value="Capsule_polysaccharide_synth"/>
</dbReference>
<dbReference type="Gene3D" id="3.40.50.12580">
    <property type="match status" value="1"/>
</dbReference>
<evidence type="ECO:0000313" key="2">
    <source>
        <dbReference type="Proteomes" id="UP000789941"/>
    </source>
</evidence>
<dbReference type="Pfam" id="PF05159">
    <property type="entry name" value="Capsule_synth"/>
    <property type="match status" value="1"/>
</dbReference>
<dbReference type="AlphaFoldDB" id="A0A5E4LRC4"/>
<gene>
    <name evidence="1" type="ORF">LFW2832_00989</name>
</gene>
<name>A0A5E4LRC4_9ARCH</name>